<evidence type="ECO:0000313" key="1">
    <source>
        <dbReference type="EMBL" id="KZS38121.1"/>
    </source>
</evidence>
<dbReference type="Proteomes" id="UP000076715">
    <property type="component" value="Unassembled WGS sequence"/>
</dbReference>
<dbReference type="PROSITE" id="PS51257">
    <property type="entry name" value="PROKAR_LIPOPROTEIN"/>
    <property type="match status" value="1"/>
</dbReference>
<protein>
    <submittedName>
        <fullName evidence="1">Uncharacterized protein</fullName>
    </submittedName>
</protein>
<evidence type="ECO:0000313" key="2">
    <source>
        <dbReference type="Proteomes" id="UP000076715"/>
    </source>
</evidence>
<name>A0A162WIB6_9FLAO</name>
<dbReference type="OrthoDB" id="1453598at2"/>
<organism evidence="1 2">
    <name type="scientific">Aquimarina aggregata</name>
    <dbReference type="NCBI Taxonomy" id="1642818"/>
    <lineage>
        <taxon>Bacteria</taxon>
        <taxon>Pseudomonadati</taxon>
        <taxon>Bacteroidota</taxon>
        <taxon>Flavobacteriia</taxon>
        <taxon>Flavobacteriales</taxon>
        <taxon>Flavobacteriaceae</taxon>
        <taxon>Aquimarina</taxon>
    </lineage>
</organism>
<comment type="caution">
    <text evidence="1">The sequence shown here is derived from an EMBL/GenBank/DDBJ whole genome shotgun (WGS) entry which is preliminary data.</text>
</comment>
<dbReference type="RefSeq" id="WP_066320037.1">
    <property type="nucleotide sequence ID" value="NZ_LQRT01000060.1"/>
</dbReference>
<keyword evidence="2" id="KW-1185">Reference proteome</keyword>
<dbReference type="AlphaFoldDB" id="A0A162WIB6"/>
<gene>
    <name evidence="1" type="ORF">AWE51_18935</name>
</gene>
<accession>A0A162WIB6</accession>
<proteinExistence type="predicted"/>
<dbReference type="EMBL" id="LQRT01000060">
    <property type="protein sequence ID" value="KZS38121.1"/>
    <property type="molecule type" value="Genomic_DNA"/>
</dbReference>
<reference evidence="1 2" key="1">
    <citation type="submission" date="2016-01" db="EMBL/GenBank/DDBJ databases">
        <title>The draft genome sequence of Aquimarina sp. RZW4-3-2.</title>
        <authorList>
            <person name="Wang Y."/>
        </authorList>
    </citation>
    <scope>NUCLEOTIDE SEQUENCE [LARGE SCALE GENOMIC DNA]</scope>
    <source>
        <strain evidence="1 2">RZW4-3-2</strain>
    </source>
</reference>
<sequence>MNLSRLLFFGIIALLFSCNSKNDSNAQQIETVAKLDSLSKDKITLDLLKLSTETEKDLESFEDFQNLKTLLYSLRDANPYYIDKYTDSLELLIQTFEENLSEDLNVNTINSRITVLQTESGLLSLLSSHKNPKAEKLLEANTRLAKAYNSLVIQLNELSLAIPESIEKELLRELEDEDNK</sequence>